<dbReference type="RefSeq" id="XP_015702891.1">
    <property type="nucleotide sequence ID" value="XM_015847501.1"/>
</dbReference>
<dbReference type="SUPFAM" id="SSF75304">
    <property type="entry name" value="Amidase signature (AS) enzymes"/>
    <property type="match status" value="1"/>
</dbReference>
<dbReference type="OrthoDB" id="566138at2759"/>
<dbReference type="PANTHER" id="PTHR42678:SF5">
    <property type="entry name" value="GLUTAMYL-TRNA(GLN) AMIDOTRANSFERASE SUBUNIT A"/>
    <property type="match status" value="1"/>
</dbReference>
<name>A0A0A2V0M8_PARBA</name>
<dbReference type="eggNOG" id="KOG1211">
    <property type="taxonomic scope" value="Eukaryota"/>
</dbReference>
<dbReference type="VEuPathDB" id="FungiDB:PAAG_11939"/>
<dbReference type="InterPro" id="IPR023631">
    <property type="entry name" value="Amidase_dom"/>
</dbReference>
<dbReference type="AlphaFoldDB" id="A0A0A2V0M8"/>
<organism evidence="2 3">
    <name type="scientific">Paracoccidioides lutzii (strain ATCC MYA-826 / Pb01)</name>
    <name type="common">Paracoccidioides brasiliensis</name>
    <dbReference type="NCBI Taxonomy" id="502779"/>
    <lineage>
        <taxon>Eukaryota</taxon>
        <taxon>Fungi</taxon>
        <taxon>Dikarya</taxon>
        <taxon>Ascomycota</taxon>
        <taxon>Pezizomycotina</taxon>
        <taxon>Eurotiomycetes</taxon>
        <taxon>Eurotiomycetidae</taxon>
        <taxon>Onygenales</taxon>
        <taxon>Ajellomycetaceae</taxon>
        <taxon>Paracoccidioides</taxon>
    </lineage>
</organism>
<gene>
    <name evidence="2" type="ORF">PAAG_11939</name>
</gene>
<keyword evidence="3" id="KW-1185">Reference proteome</keyword>
<proteinExistence type="predicted"/>
<dbReference type="Gene3D" id="3.90.1300.10">
    <property type="entry name" value="Amidase signature (AS) domain"/>
    <property type="match status" value="1"/>
</dbReference>
<evidence type="ECO:0000313" key="3">
    <source>
        <dbReference type="Proteomes" id="UP000002059"/>
    </source>
</evidence>
<dbReference type="PANTHER" id="PTHR42678">
    <property type="entry name" value="AMIDASE"/>
    <property type="match status" value="1"/>
</dbReference>
<protein>
    <recommendedName>
        <fullName evidence="1">Amidase domain-containing protein</fullName>
    </recommendedName>
</protein>
<evidence type="ECO:0000259" key="1">
    <source>
        <dbReference type="Pfam" id="PF01425"/>
    </source>
</evidence>
<dbReference type="InterPro" id="IPR036928">
    <property type="entry name" value="AS_sf"/>
</dbReference>
<dbReference type="Pfam" id="PF01425">
    <property type="entry name" value="Amidase"/>
    <property type="match status" value="1"/>
</dbReference>
<dbReference type="HOGENOM" id="CLU_1283614_0_0_1"/>
<sequence length="215" mass="23271">MSLTVPYGFDQQHYKIEEYNPQIDAAIGLNSHALEYADKMDKVIRTKNITTGLLFYLPILLKDNYDTIDMKTTRASMSLKDFQPKADAPPVKVLRDAETIILGKANLHELALEGISVSSYAGQTLNPHDLTRTPGGSSGGTGAAIAASFAVFGTGTDTVYQLVEESRPIGRSLEDGATALTVMANIGYDPRDNTTALVPKSVVGADYPEHYVEDD</sequence>
<dbReference type="KEGG" id="pbl:PAAG_11939"/>
<evidence type="ECO:0000313" key="2">
    <source>
        <dbReference type="EMBL" id="KGQ01361.1"/>
    </source>
</evidence>
<reference evidence="2 3" key="1">
    <citation type="journal article" date="2011" name="PLoS Genet.">
        <title>Comparative genomic analysis of human fungal pathogens causing paracoccidioidomycosis.</title>
        <authorList>
            <person name="Desjardins C.A."/>
            <person name="Champion M.D."/>
            <person name="Holder J.W."/>
            <person name="Muszewska A."/>
            <person name="Goldberg J."/>
            <person name="Bailao A.M."/>
            <person name="Brigido M.M."/>
            <person name="Ferreira M.E."/>
            <person name="Garcia A.M."/>
            <person name="Grynberg M."/>
            <person name="Gujja S."/>
            <person name="Heiman D.I."/>
            <person name="Henn M.R."/>
            <person name="Kodira C.D."/>
            <person name="Leon-Narvaez H."/>
            <person name="Longo L.V."/>
            <person name="Ma L.J."/>
            <person name="Malavazi I."/>
            <person name="Matsuo A.L."/>
            <person name="Morais F.V."/>
            <person name="Pereira M."/>
            <person name="Rodriguez-Brito S."/>
            <person name="Sakthikumar S."/>
            <person name="Salem-Izacc S.M."/>
            <person name="Sykes S.M."/>
            <person name="Teixeira M.M."/>
            <person name="Vallejo M.C."/>
            <person name="Walter M.E."/>
            <person name="Yandava C."/>
            <person name="Young S."/>
            <person name="Zeng Q."/>
            <person name="Zucker J."/>
            <person name="Felipe M.S."/>
            <person name="Goldman G.H."/>
            <person name="Haas B.J."/>
            <person name="McEwen J.G."/>
            <person name="Nino-Vega G."/>
            <person name="Puccia R."/>
            <person name="San-Blas G."/>
            <person name="Soares C.M."/>
            <person name="Birren B.W."/>
            <person name="Cuomo C.A."/>
        </authorList>
    </citation>
    <scope>NUCLEOTIDE SEQUENCE [LARGE SCALE GENOMIC DNA]</scope>
    <source>
        <strain evidence="3">ATCC MYA-826 / Pb01</strain>
    </source>
</reference>
<dbReference type="GeneID" id="9096454"/>
<feature type="domain" description="Amidase" evidence="1">
    <location>
        <begin position="15"/>
        <end position="158"/>
    </location>
</feature>
<dbReference type="EMBL" id="KN294003">
    <property type="protein sequence ID" value="KGQ01361.1"/>
    <property type="molecule type" value="Genomic_DNA"/>
</dbReference>
<dbReference type="STRING" id="502779.A0A0A2V0M8"/>
<accession>A0A0A2V0M8</accession>
<dbReference type="Proteomes" id="UP000002059">
    <property type="component" value="Partially assembled WGS sequence"/>
</dbReference>